<feature type="domain" description="Uncharacterized protein TP-0789" evidence="1">
    <location>
        <begin position="65"/>
        <end position="240"/>
    </location>
</feature>
<dbReference type="Pfam" id="PF17131">
    <property type="entry name" value="LolA_like"/>
    <property type="match status" value="1"/>
</dbReference>
<dbReference type="InterPro" id="IPR033399">
    <property type="entry name" value="TP_0789-like"/>
</dbReference>
<dbReference type="PANTHER" id="PTHR37507:SF2">
    <property type="entry name" value="SPORULATION PROTEIN YDCC"/>
    <property type="match status" value="1"/>
</dbReference>
<dbReference type="InterPro" id="IPR052944">
    <property type="entry name" value="Sporulation_related"/>
</dbReference>
<gene>
    <name evidence="2" type="ORF">ENX16_06310</name>
</gene>
<dbReference type="PANTHER" id="PTHR37507">
    <property type="entry name" value="SPORULATION PROTEIN YDCC"/>
    <property type="match status" value="1"/>
</dbReference>
<dbReference type="CDD" id="cd16329">
    <property type="entry name" value="LolA_like"/>
    <property type="match status" value="1"/>
</dbReference>
<comment type="caution">
    <text evidence="2">The sequence shown here is derived from an EMBL/GenBank/DDBJ whole genome shotgun (WGS) entry which is preliminary data.</text>
</comment>
<organism evidence="2">
    <name type="scientific">candidate division WOR-3 bacterium</name>
    <dbReference type="NCBI Taxonomy" id="2052148"/>
    <lineage>
        <taxon>Bacteria</taxon>
        <taxon>Bacteria division WOR-3</taxon>
    </lineage>
</organism>
<sequence length="242" mass="27422">MNRILTTVLIISGLASAVCALTGDEVLERMRQATIAADRRVEAVMKITDKNHRVQERVLRMVMKGDEKILVWFLKPADLRGVSFMSTGRENMWVYLPAQGRVRRISGSAAEGSFGGSDFSYQEMANISFGNCQVQGEAVLTVRNGDSAYQLLIDQQGKKSRLWVEKERFLPLQVEQLGNEAEVRKRITFADFRQINGVWLPWLIRLENFSRGSVTELQLQKAELNIGIKDSYFTEENMKQGG</sequence>
<name>A0A7V3PUI0_UNCW3</name>
<dbReference type="Gene3D" id="2.50.20.10">
    <property type="entry name" value="Lipoprotein localisation LolA/LolB/LppX"/>
    <property type="match status" value="1"/>
</dbReference>
<evidence type="ECO:0000259" key="1">
    <source>
        <dbReference type="Pfam" id="PF17131"/>
    </source>
</evidence>
<protein>
    <submittedName>
        <fullName evidence="2">DUF4292 domain-containing protein</fullName>
    </submittedName>
</protein>
<proteinExistence type="predicted"/>
<accession>A0A7V3PUI0</accession>
<reference evidence="2" key="1">
    <citation type="journal article" date="2020" name="mSystems">
        <title>Genome- and Community-Level Interaction Insights into Carbon Utilization and Element Cycling Functions of Hydrothermarchaeota in Hydrothermal Sediment.</title>
        <authorList>
            <person name="Zhou Z."/>
            <person name="Liu Y."/>
            <person name="Xu W."/>
            <person name="Pan J."/>
            <person name="Luo Z.H."/>
            <person name="Li M."/>
        </authorList>
    </citation>
    <scope>NUCLEOTIDE SEQUENCE [LARGE SCALE GENOMIC DNA]</scope>
    <source>
        <strain evidence="2">SpSt-914</strain>
    </source>
</reference>
<dbReference type="EMBL" id="DTMZ01000150">
    <property type="protein sequence ID" value="HGD13673.1"/>
    <property type="molecule type" value="Genomic_DNA"/>
</dbReference>
<evidence type="ECO:0000313" key="2">
    <source>
        <dbReference type="EMBL" id="HGD13673.1"/>
    </source>
</evidence>
<dbReference type="AlphaFoldDB" id="A0A7V3PUI0"/>